<dbReference type="Proteomes" id="UP001143328">
    <property type="component" value="Unassembled WGS sequence"/>
</dbReference>
<name>A0A9W6NGX1_9PSED</name>
<dbReference type="GO" id="GO:0048511">
    <property type="term" value="P:rhythmic process"/>
    <property type="evidence" value="ECO:0007669"/>
    <property type="project" value="InterPro"/>
</dbReference>
<dbReference type="Pfam" id="PF07689">
    <property type="entry name" value="KaiB"/>
    <property type="match status" value="1"/>
</dbReference>
<dbReference type="InterPro" id="IPR039022">
    <property type="entry name" value="KaiB-like"/>
</dbReference>
<evidence type="ECO:0000313" key="2">
    <source>
        <dbReference type="EMBL" id="GLK90282.1"/>
    </source>
</evidence>
<comment type="caution">
    <text evidence="2">The sequence shown here is derived from an EMBL/GenBank/DDBJ whole genome shotgun (WGS) entry which is preliminary data.</text>
</comment>
<reference evidence="2" key="1">
    <citation type="journal article" date="2014" name="Int. J. Syst. Evol. Microbiol.">
        <title>Complete genome sequence of Corynebacterium casei LMG S-19264T (=DSM 44701T), isolated from a smear-ripened cheese.</title>
        <authorList>
            <consortium name="US DOE Joint Genome Institute (JGI-PGF)"/>
            <person name="Walter F."/>
            <person name="Albersmeier A."/>
            <person name="Kalinowski J."/>
            <person name="Ruckert C."/>
        </authorList>
    </citation>
    <scope>NUCLEOTIDE SEQUENCE</scope>
    <source>
        <strain evidence="2">VKM B-2935</strain>
    </source>
</reference>
<dbReference type="EMBL" id="BSFN01000010">
    <property type="protein sequence ID" value="GLK90282.1"/>
    <property type="molecule type" value="Genomic_DNA"/>
</dbReference>
<gene>
    <name evidence="2" type="ORF">GCM10017655_33450</name>
</gene>
<dbReference type="PANTHER" id="PTHR41709">
    <property type="entry name" value="KAIB-LIKE PROTEIN 1"/>
    <property type="match status" value="1"/>
</dbReference>
<dbReference type="InterPro" id="IPR036249">
    <property type="entry name" value="Thioredoxin-like_sf"/>
</dbReference>
<evidence type="ECO:0000259" key="1">
    <source>
        <dbReference type="SMART" id="SM01248"/>
    </source>
</evidence>
<proteinExistence type="predicted"/>
<dbReference type="InterPro" id="IPR011649">
    <property type="entry name" value="KaiB_domain"/>
</dbReference>
<feature type="domain" description="KaiB" evidence="1">
    <location>
        <begin position="7"/>
        <end position="88"/>
    </location>
</feature>
<sequence length="89" mass="9723">MEICELRLYVSGNTTRSTRAIQNLRSLCDSEMAGAYTLEVIDIYQNPGAARDAQIIAVPTLMKLKPLPTRLLIGDLSDTATLRSALGIE</sequence>
<dbReference type="Gene3D" id="3.40.30.10">
    <property type="entry name" value="Glutaredoxin"/>
    <property type="match status" value="1"/>
</dbReference>
<dbReference type="PANTHER" id="PTHR41709:SF2">
    <property type="entry name" value="CIRCADIAN CLOCK PROTEIN KAIB2"/>
    <property type="match status" value="1"/>
</dbReference>
<evidence type="ECO:0000313" key="3">
    <source>
        <dbReference type="Proteomes" id="UP001143328"/>
    </source>
</evidence>
<dbReference type="AlphaFoldDB" id="A0A9W6NGX1"/>
<accession>A0A9W6NGX1</accession>
<reference evidence="2" key="2">
    <citation type="submission" date="2023-01" db="EMBL/GenBank/DDBJ databases">
        <authorList>
            <person name="Sun Q."/>
            <person name="Evtushenko L."/>
        </authorList>
    </citation>
    <scope>NUCLEOTIDE SEQUENCE</scope>
    <source>
        <strain evidence="2">VKM B-2935</strain>
    </source>
</reference>
<dbReference type="SMART" id="SM01248">
    <property type="entry name" value="KaiB"/>
    <property type="match status" value="1"/>
</dbReference>
<organism evidence="2 3">
    <name type="scientific">Pseudomonas turukhanskensis</name>
    <dbReference type="NCBI Taxonomy" id="1806536"/>
    <lineage>
        <taxon>Bacteria</taxon>
        <taxon>Pseudomonadati</taxon>
        <taxon>Pseudomonadota</taxon>
        <taxon>Gammaproteobacteria</taxon>
        <taxon>Pseudomonadales</taxon>
        <taxon>Pseudomonadaceae</taxon>
        <taxon>Pseudomonas</taxon>
    </lineage>
</organism>
<protein>
    <submittedName>
        <fullName evidence="2">KaiB 1 protein</fullName>
    </submittedName>
</protein>
<dbReference type="CDD" id="cd02978">
    <property type="entry name" value="KaiB_like"/>
    <property type="match status" value="1"/>
</dbReference>
<keyword evidence="3" id="KW-1185">Reference proteome</keyword>
<dbReference type="SUPFAM" id="SSF52833">
    <property type="entry name" value="Thioredoxin-like"/>
    <property type="match status" value="1"/>
</dbReference>